<sequence length="132" mass="15066">MVTLVPSCDYSKSSCLQRRHVGGRLQRGEMSILLVLMKILHQYPRDSLYIRAGTTAERDTFDTWSQSARQASDRMCCAYQHVRVPGFQSRSTLQHIDFCDNQYVFVTGNYKAIVWCEAVAGITVGGFIYCKR</sequence>
<accession>F4RNZ4</accession>
<dbReference type="EMBL" id="GL883111">
    <property type="protein sequence ID" value="EGG05732.1"/>
    <property type="molecule type" value="Genomic_DNA"/>
</dbReference>
<keyword evidence="2" id="KW-1185">Reference proteome</keyword>
<dbReference type="HOGENOM" id="CLU_1917505_0_0_1"/>
<name>F4RNZ4_MELLP</name>
<dbReference type="AlphaFoldDB" id="F4RNZ4"/>
<reference evidence="2" key="1">
    <citation type="journal article" date="2011" name="Proc. Natl. Acad. Sci. U.S.A.">
        <title>Obligate biotrophy features unraveled by the genomic analysis of rust fungi.</title>
        <authorList>
            <person name="Duplessis S."/>
            <person name="Cuomo C.A."/>
            <person name="Lin Y.-C."/>
            <person name="Aerts A."/>
            <person name="Tisserant E."/>
            <person name="Veneault-Fourrey C."/>
            <person name="Joly D.L."/>
            <person name="Hacquard S."/>
            <person name="Amselem J."/>
            <person name="Cantarel B.L."/>
            <person name="Chiu R."/>
            <person name="Coutinho P.M."/>
            <person name="Feau N."/>
            <person name="Field M."/>
            <person name="Frey P."/>
            <person name="Gelhaye E."/>
            <person name="Goldberg J."/>
            <person name="Grabherr M.G."/>
            <person name="Kodira C.D."/>
            <person name="Kohler A."/>
            <person name="Kuees U."/>
            <person name="Lindquist E.A."/>
            <person name="Lucas S.M."/>
            <person name="Mago R."/>
            <person name="Mauceli E."/>
            <person name="Morin E."/>
            <person name="Murat C."/>
            <person name="Pangilinan J.L."/>
            <person name="Park R."/>
            <person name="Pearson M."/>
            <person name="Quesneville H."/>
            <person name="Rouhier N."/>
            <person name="Sakthikumar S."/>
            <person name="Salamov A.A."/>
            <person name="Schmutz J."/>
            <person name="Selles B."/>
            <person name="Shapiro H."/>
            <person name="Tanguay P."/>
            <person name="Tuskan G.A."/>
            <person name="Henrissat B."/>
            <person name="Van de Peer Y."/>
            <person name="Rouze P."/>
            <person name="Ellis J.G."/>
            <person name="Dodds P.N."/>
            <person name="Schein J.E."/>
            <person name="Zhong S."/>
            <person name="Hamelin R.C."/>
            <person name="Grigoriev I.V."/>
            <person name="Szabo L.J."/>
            <person name="Martin F."/>
        </authorList>
    </citation>
    <scope>NUCLEOTIDE SEQUENCE [LARGE SCALE GENOMIC DNA]</scope>
    <source>
        <strain evidence="2">98AG31 / pathotype 3-4-7</strain>
    </source>
</reference>
<dbReference type="Proteomes" id="UP000001072">
    <property type="component" value="Unassembled WGS sequence"/>
</dbReference>
<dbReference type="KEGG" id="mlr:MELLADRAFT_107139"/>
<dbReference type="VEuPathDB" id="FungiDB:MELLADRAFT_107139"/>
<proteinExistence type="predicted"/>
<dbReference type="InParanoid" id="F4RNZ4"/>
<dbReference type="RefSeq" id="XP_007410788.1">
    <property type="nucleotide sequence ID" value="XM_007410726.1"/>
</dbReference>
<gene>
    <name evidence="1" type="ORF">MELLADRAFT_107139</name>
</gene>
<organism evidence="2">
    <name type="scientific">Melampsora larici-populina (strain 98AG31 / pathotype 3-4-7)</name>
    <name type="common">Poplar leaf rust fungus</name>
    <dbReference type="NCBI Taxonomy" id="747676"/>
    <lineage>
        <taxon>Eukaryota</taxon>
        <taxon>Fungi</taxon>
        <taxon>Dikarya</taxon>
        <taxon>Basidiomycota</taxon>
        <taxon>Pucciniomycotina</taxon>
        <taxon>Pucciniomycetes</taxon>
        <taxon>Pucciniales</taxon>
        <taxon>Melampsoraceae</taxon>
        <taxon>Melampsora</taxon>
    </lineage>
</organism>
<evidence type="ECO:0000313" key="2">
    <source>
        <dbReference type="Proteomes" id="UP000001072"/>
    </source>
</evidence>
<dbReference type="GeneID" id="18923095"/>
<evidence type="ECO:0000313" key="1">
    <source>
        <dbReference type="EMBL" id="EGG05732.1"/>
    </source>
</evidence>
<protein>
    <submittedName>
        <fullName evidence="1">Uncharacterized protein</fullName>
    </submittedName>
</protein>